<evidence type="ECO:0000256" key="2">
    <source>
        <dbReference type="SAM" id="MobiDB-lite"/>
    </source>
</evidence>
<feature type="coiled-coil region" evidence="1">
    <location>
        <begin position="687"/>
        <end position="780"/>
    </location>
</feature>
<name>A0A4C1V5M4_EUMVA</name>
<feature type="coiled-coil region" evidence="1">
    <location>
        <begin position="1349"/>
        <end position="1393"/>
    </location>
</feature>
<dbReference type="OrthoDB" id="10255522at2759"/>
<feature type="coiled-coil region" evidence="1">
    <location>
        <begin position="1042"/>
        <end position="1097"/>
    </location>
</feature>
<feature type="coiled-coil region" evidence="1">
    <location>
        <begin position="933"/>
        <end position="1016"/>
    </location>
</feature>
<dbReference type="Proteomes" id="UP000299102">
    <property type="component" value="Unassembled WGS sequence"/>
</dbReference>
<feature type="coiled-coil region" evidence="1">
    <location>
        <begin position="339"/>
        <end position="471"/>
    </location>
</feature>
<sequence length="2036" mass="237017">MSFVTKREKVFEPDLLVELPARSEGKIKNYSSCTDARAWSHHTTDQTEHLMENIRRNTCICRPKYLSTEVIVKTLTTSKNKEIAKLKRKIAQLEEMLAAYDCLDLSCAQKCEIAKAHESIKACYQDLNDMSLELDLSGFTEGVDSETFETGKSGGDTTDRSCCTRSMDSRKRRSDVKFTNMGDSSMPSCKCDKATSARDKSCTELEQIIKQKDAKLKSLQNTIKIMENDSCEPYCVYAHIYTALEKIFCVLSQNEKYREYLFLLRALLAADIMETEEFKEILDQEKEMIDENMEMEDNSLMIEEYDIDKKNLNRLILLQRNYDELIICYENVKDERDFIQNKYFKYEELENELQMLRDQLSKFDNIKLERDEYQTRLDELNTQYIDLSEETLNFKMQLKAESEINVMKTNKIAELRNENIELEKKINDIEMKYRKEKNSLQCKIMEMECKMMCQEQQIKSLTEQIDRLVKENNEKPTRDTPEPIELLKEMSALKTQVNRLKEMLCSKEEEKKSIEEEFNNGLEIINALKREIGAWKERYENTLKRNDNLENYAEDSRKEIDRLITLSKNLSNENTEKSEAVENLLNVIKNKSLEINRLLNEIGKQKNENRELCKQSKTHSHTETVYQCEDTNSLDSIMSAEEDEYNDDVICDPNKVIQYLSTETDINKYNKFCERLAHKTETLQKFSGNLETENKILLQELKRLQDLNESTINDISKLENDKKEYSNKLELALKETKELERKLSEFQMLSSQMQKLQNSYDQLLNEKNEQETVMKNESRELSGDLKEFKSLKDSIIYLCQKLINGEMIVQTDVPCQNKEIENLMKHIEILQLRNQNLSQKYNVMRMELNHLKNRLEILVTEKNELQNEVEDKINSINKLHQLLEIETEKNKHLCNDIQNLRVNINENVKENLDSDNDNPSNLNSNSIVETLMKPDKSDEYEKLKKELLEAKKAYIEMESQKDKFLKRFEEQMYELKQIRIENQSLYDQKKNLIVQNANLENDLEELRNEIMAKACAPQFNCSVIVKETEQMKKEKLQSIKKNHELLEKIDEMDNAISDLSEQLLARTNKITILENYINALEDEIRKLQQSLGLAVSTGEQICYNGVKNKESALKIMDLNRSKIVRDLKKQIKKLQDENTTVEKQWFAIKLQLDELEREKNNNASEIICLKNERNVMLGEFREIEIKLIGDSMLLPQNTSLEEILTSIRRVMKCIEAKDAKNSTLEHTLMKVQTSSQLLLNKADEAKTIIEKEKLKMHNEKEEAVRDKLLMTKELSSLKEKLENQITVDHQIIKDLEAELLNHKLIIQNINKTKGNETNKFEKEMQYLHNMYKQSVLETKELRETLQGMIVEKEINQEKLNNSNKILNQRMEEINGLKEQLLEMRSKLDQISETETQTENIVSDINTTTQTVLNVCDFSSDTSDIKNNENSILNAHVKGSDTQLGDKNEDITSTQIVDKSLTIPCKDQSHLDDFLRCCITKKINKLSKGTLEQFSITTIASINCNKVNKTNEIATVQNYYDIWKDSPEQLVQHMIQKELNKKRSTIEVESNEMSITQNNKQEISFDNIENHKNFGTTTHTVNTVKQKLHLQNPNKNKNEYNHKNCNDSVTLTQFDNNFMKTTKDKLKLNVKDTQKCKKDKSIEVDIRKVELDNDGRELMSEWEYIPLNNDTAQADAFDDYNNDVVSRTTRKLPAETQNETNVLYTNEAVMRPTNDKETTKNQEHQIGNDKIPTKIKESESKQSAKTLVATKVVAVEIKPAHLHDECVCVYGLNASAPETKGESAKDDRERVYSTHIAQKVLNKDIEELDVDELKFLHSKVCQSWRSKLKSDKALAKRLEILEGVKHPGHDLKNVTRCAHLNRPAPSSEARRQSSVAQVSVSQVRRGFTCPRAINDRTRGFRGLELQRKVREERQRLLEFRKAVFRTTPIEMQTGSPEPRDILAERKVLNPNTLRPHLGELRSLFNNAERDTGHPLNKSWRLTDDTAPGLRAKVNAYRTSHGRQLTEDKHEVRERRGGTTNEQPARIRRAGVGRPHKK</sequence>
<feature type="coiled-coil region" evidence="1">
    <location>
        <begin position="1242"/>
        <end position="1312"/>
    </location>
</feature>
<organism evidence="3 4">
    <name type="scientific">Eumeta variegata</name>
    <name type="common">Bagworm moth</name>
    <name type="synonym">Eumeta japonica</name>
    <dbReference type="NCBI Taxonomy" id="151549"/>
    <lineage>
        <taxon>Eukaryota</taxon>
        <taxon>Metazoa</taxon>
        <taxon>Ecdysozoa</taxon>
        <taxon>Arthropoda</taxon>
        <taxon>Hexapoda</taxon>
        <taxon>Insecta</taxon>
        <taxon>Pterygota</taxon>
        <taxon>Neoptera</taxon>
        <taxon>Endopterygota</taxon>
        <taxon>Lepidoptera</taxon>
        <taxon>Glossata</taxon>
        <taxon>Ditrysia</taxon>
        <taxon>Tineoidea</taxon>
        <taxon>Psychidae</taxon>
        <taxon>Oiketicinae</taxon>
        <taxon>Eumeta</taxon>
    </lineage>
</organism>
<evidence type="ECO:0000313" key="3">
    <source>
        <dbReference type="EMBL" id="GBP33666.1"/>
    </source>
</evidence>
<gene>
    <name evidence="3" type="ORF">EVAR_16702_1</name>
</gene>
<keyword evidence="4" id="KW-1185">Reference proteome</keyword>
<evidence type="ECO:0000256" key="1">
    <source>
        <dbReference type="SAM" id="Coils"/>
    </source>
</evidence>
<protein>
    <submittedName>
        <fullName evidence="3">Uncharacterized protein</fullName>
    </submittedName>
</protein>
<reference evidence="3 4" key="1">
    <citation type="journal article" date="2019" name="Commun. Biol.">
        <title>The bagworm genome reveals a unique fibroin gene that provides high tensile strength.</title>
        <authorList>
            <person name="Kono N."/>
            <person name="Nakamura H."/>
            <person name="Ohtoshi R."/>
            <person name="Tomita M."/>
            <person name="Numata K."/>
            <person name="Arakawa K."/>
        </authorList>
    </citation>
    <scope>NUCLEOTIDE SEQUENCE [LARGE SCALE GENOMIC DNA]</scope>
</reference>
<comment type="caution">
    <text evidence="3">The sequence shown here is derived from an EMBL/GenBank/DDBJ whole genome shotgun (WGS) entry which is preliminary data.</text>
</comment>
<feature type="coiled-coil region" evidence="1">
    <location>
        <begin position="820"/>
        <end position="882"/>
    </location>
</feature>
<dbReference type="PANTHER" id="PTHR23159">
    <property type="entry name" value="CENTROSOMAL PROTEIN 2"/>
    <property type="match status" value="1"/>
</dbReference>
<feature type="coiled-coil region" evidence="1">
    <location>
        <begin position="1124"/>
        <end position="1172"/>
    </location>
</feature>
<keyword evidence="1" id="KW-0175">Coiled coil</keyword>
<feature type="compositionally biased region" description="Basic residues" evidence="2">
    <location>
        <begin position="2024"/>
        <end position="2036"/>
    </location>
</feature>
<feature type="coiled-coil region" evidence="1">
    <location>
        <begin position="525"/>
        <end position="615"/>
    </location>
</feature>
<proteinExistence type="predicted"/>
<evidence type="ECO:0000313" key="4">
    <source>
        <dbReference type="Proteomes" id="UP000299102"/>
    </source>
</evidence>
<feature type="region of interest" description="Disordered" evidence="2">
    <location>
        <begin position="1998"/>
        <end position="2036"/>
    </location>
</feature>
<dbReference type="EMBL" id="BGZK01000277">
    <property type="protein sequence ID" value="GBP33666.1"/>
    <property type="molecule type" value="Genomic_DNA"/>
</dbReference>
<dbReference type="STRING" id="151549.A0A4C1V5M4"/>
<dbReference type="PANTHER" id="PTHR23159:SF31">
    <property type="entry name" value="CENTROSOME-ASSOCIATED PROTEIN CEP250 ISOFORM X1"/>
    <property type="match status" value="1"/>
</dbReference>
<feature type="coiled-coil region" evidence="1">
    <location>
        <begin position="76"/>
        <end position="103"/>
    </location>
</feature>
<accession>A0A4C1V5M4</accession>
<feature type="compositionally biased region" description="Basic and acidic residues" evidence="2">
    <location>
        <begin position="2002"/>
        <end position="2015"/>
    </location>
</feature>
<feature type="coiled-coil region" evidence="1">
    <location>
        <begin position="202"/>
        <end position="229"/>
    </location>
</feature>